<dbReference type="GO" id="GO:0048038">
    <property type="term" value="F:quinone binding"/>
    <property type="evidence" value="ECO:0007669"/>
    <property type="project" value="TreeGrafter"/>
</dbReference>
<keyword evidence="2" id="KW-0560">Oxidoreductase</keyword>
<dbReference type="InterPro" id="IPR002347">
    <property type="entry name" value="SDR_fam"/>
</dbReference>
<dbReference type="Proteomes" id="UP000034013">
    <property type="component" value="Unassembled WGS sequence"/>
</dbReference>
<dbReference type="InterPro" id="IPR036291">
    <property type="entry name" value="NAD(P)-bd_dom_sf"/>
</dbReference>
<evidence type="ECO:0000256" key="3">
    <source>
        <dbReference type="RuleBase" id="RU000363"/>
    </source>
</evidence>
<evidence type="ECO:0000256" key="1">
    <source>
        <dbReference type="ARBA" id="ARBA00006484"/>
    </source>
</evidence>
<dbReference type="CDD" id="cd05233">
    <property type="entry name" value="SDR_c"/>
    <property type="match status" value="1"/>
</dbReference>
<dbReference type="EMBL" id="LBZO01000053">
    <property type="protein sequence ID" value="KKR71800.1"/>
    <property type="molecule type" value="Genomic_DNA"/>
</dbReference>
<keyword evidence="4" id="KW-0472">Membrane</keyword>
<dbReference type="PRINTS" id="PR00081">
    <property type="entry name" value="GDHRDH"/>
</dbReference>
<gene>
    <name evidence="5" type="ORF">UU16_C0053G0007</name>
</gene>
<comment type="caution">
    <text evidence="5">The sequence shown here is derived from an EMBL/GenBank/DDBJ whole genome shotgun (WGS) entry which is preliminary data.</text>
</comment>
<reference evidence="5 6" key="1">
    <citation type="journal article" date="2015" name="Nature">
        <title>rRNA introns, odd ribosomes, and small enigmatic genomes across a large radiation of phyla.</title>
        <authorList>
            <person name="Brown C.T."/>
            <person name="Hug L.A."/>
            <person name="Thomas B.C."/>
            <person name="Sharon I."/>
            <person name="Castelle C.J."/>
            <person name="Singh A."/>
            <person name="Wilkins M.J."/>
            <person name="Williams K.H."/>
            <person name="Banfield J.F."/>
        </authorList>
    </citation>
    <scope>NUCLEOTIDE SEQUENCE [LARGE SCALE GENOMIC DNA]</scope>
</reference>
<sequence length="389" mass="42158">MFRSTAPIPYVARLLYNKDMDKDLLKIGFIFIVVVSGLIVFSKFSKSSWPTPQQFVACNRIPDFSSYPVSQVYPGKIRSVDLESNTMAKEMSAQILASTGSAVNFGGNYYVVAGNMCGQSCDRHAIIDVKTGQILLYGLDTTGGVEIICVKSQNKTVMKTVLITGATSGIGRATAVLFAKNNFKVIVNGRDEKRGQEVAKETNGVFIKADVTNLQEVKKMFSQINSLDVLVNNAGGVMGDDNFYKATTTDLDLGLKLNFYSHFYCTQQAVKIMKAGSIINVGSGCGIGDTPVGESEDIPIYSAAKAALHNFTQNAAKLLAPKIRVNAVLPGYTTTPIWGENFDETRLSKQTWIGRFNSPEEIASVIYLLATNEAMTGSQVVIDGGLVLK</sequence>
<dbReference type="Gene3D" id="3.40.50.720">
    <property type="entry name" value="NAD(P)-binding Rossmann-like Domain"/>
    <property type="match status" value="1"/>
</dbReference>
<protein>
    <submittedName>
        <fullName evidence="5">Short chain dehydrogenase</fullName>
    </submittedName>
</protein>
<proteinExistence type="inferred from homology"/>
<evidence type="ECO:0000256" key="4">
    <source>
        <dbReference type="SAM" id="Phobius"/>
    </source>
</evidence>
<evidence type="ECO:0000313" key="5">
    <source>
        <dbReference type="EMBL" id="KKR71800.1"/>
    </source>
</evidence>
<dbReference type="SUPFAM" id="SSF51735">
    <property type="entry name" value="NAD(P)-binding Rossmann-fold domains"/>
    <property type="match status" value="1"/>
</dbReference>
<dbReference type="GO" id="GO:0016616">
    <property type="term" value="F:oxidoreductase activity, acting on the CH-OH group of donors, NAD or NADP as acceptor"/>
    <property type="evidence" value="ECO:0007669"/>
    <property type="project" value="TreeGrafter"/>
</dbReference>
<name>A0A0G0VIJ7_9BACT</name>
<keyword evidence="4" id="KW-1133">Transmembrane helix</keyword>
<organism evidence="5 6">
    <name type="scientific">Candidatus Woesebacteria bacterium GW2011_GWA2_40_7</name>
    <dbReference type="NCBI Taxonomy" id="1618562"/>
    <lineage>
        <taxon>Bacteria</taxon>
        <taxon>Candidatus Woeseibacteriota</taxon>
    </lineage>
</organism>
<dbReference type="PANTHER" id="PTHR42760">
    <property type="entry name" value="SHORT-CHAIN DEHYDROGENASES/REDUCTASES FAMILY MEMBER"/>
    <property type="match status" value="1"/>
</dbReference>
<keyword evidence="4" id="KW-0812">Transmembrane</keyword>
<evidence type="ECO:0000313" key="6">
    <source>
        <dbReference type="Proteomes" id="UP000034013"/>
    </source>
</evidence>
<evidence type="ECO:0000256" key="2">
    <source>
        <dbReference type="ARBA" id="ARBA00023002"/>
    </source>
</evidence>
<dbReference type="Pfam" id="PF00106">
    <property type="entry name" value="adh_short"/>
    <property type="match status" value="1"/>
</dbReference>
<accession>A0A0G0VIJ7</accession>
<comment type="similarity">
    <text evidence="1 3">Belongs to the short-chain dehydrogenases/reductases (SDR) family.</text>
</comment>
<dbReference type="PRINTS" id="PR00080">
    <property type="entry name" value="SDRFAMILY"/>
</dbReference>
<dbReference type="PANTHER" id="PTHR42760:SF133">
    <property type="entry name" value="3-OXOACYL-[ACYL-CARRIER-PROTEIN] REDUCTASE"/>
    <property type="match status" value="1"/>
</dbReference>
<dbReference type="AlphaFoldDB" id="A0A0G0VIJ7"/>
<dbReference type="GO" id="GO:0006633">
    <property type="term" value="P:fatty acid biosynthetic process"/>
    <property type="evidence" value="ECO:0007669"/>
    <property type="project" value="TreeGrafter"/>
</dbReference>
<feature type="transmembrane region" description="Helical" evidence="4">
    <location>
        <begin position="24"/>
        <end position="41"/>
    </location>
</feature>